<dbReference type="AlphaFoldDB" id="A0AAJ8BSZ2"/>
<organism evidence="1">
    <name type="scientific">Aspergillus niger</name>
    <dbReference type="NCBI Taxonomy" id="5061"/>
    <lineage>
        <taxon>Eukaryota</taxon>
        <taxon>Fungi</taxon>
        <taxon>Dikarya</taxon>
        <taxon>Ascomycota</taxon>
        <taxon>Pezizomycotina</taxon>
        <taxon>Eurotiomycetes</taxon>
        <taxon>Eurotiomycetidae</taxon>
        <taxon>Eurotiales</taxon>
        <taxon>Aspergillaceae</taxon>
        <taxon>Aspergillus</taxon>
        <taxon>Aspergillus subgen. Circumdati</taxon>
    </lineage>
</organism>
<dbReference type="VEuPathDB" id="FungiDB:An16g08750"/>
<dbReference type="RefSeq" id="XP_059602792.1">
    <property type="nucleotide sequence ID" value="XM_059745357.1"/>
</dbReference>
<proteinExistence type="predicted"/>
<evidence type="ECO:0000313" key="1">
    <source>
        <dbReference type="RefSeq" id="XP_059602792.1"/>
    </source>
</evidence>
<reference evidence="1" key="1">
    <citation type="submission" date="2025-02" db="EMBL/GenBank/DDBJ databases">
        <authorList>
            <consortium name="NCBI Genome Project"/>
        </authorList>
    </citation>
    <scope>NUCLEOTIDE SEQUENCE</scope>
</reference>
<accession>A0AAJ8BSZ2</accession>
<gene>
    <name evidence="1" type="ORF">An16g08750</name>
</gene>
<dbReference type="KEGG" id="ang:An16g08750"/>
<sequence>MEKCSGPLSRIYAGVRLGEKGKRNTLGCKKGVIGVDRGVRVRTRSGSNQQAVSPALGINDSIIWGWQGESEDEQRSKRPRACYFESPRVRALSHTSNTAEGKERER</sequence>
<dbReference type="GeneID" id="84593534"/>
<reference evidence="1" key="2">
    <citation type="submission" date="2025-08" db="UniProtKB">
        <authorList>
            <consortium name="RefSeq"/>
        </authorList>
    </citation>
    <scope>IDENTIFICATION</scope>
</reference>
<name>A0AAJ8BSZ2_ASPNG</name>
<protein>
    <submittedName>
        <fullName evidence="1">Uncharacterized protein</fullName>
    </submittedName>
</protein>